<name>A0ABR9ZVX8_9FIRM</name>
<dbReference type="RefSeq" id="WP_194702858.1">
    <property type="nucleotide sequence ID" value="NZ_JADKNH010000010.1"/>
</dbReference>
<evidence type="ECO:0000256" key="7">
    <source>
        <dbReference type="ARBA" id="ARBA00022695"/>
    </source>
</evidence>
<evidence type="ECO:0000259" key="11">
    <source>
        <dbReference type="Pfam" id="PF01087"/>
    </source>
</evidence>
<evidence type="ECO:0000256" key="9">
    <source>
        <dbReference type="ARBA" id="ARBA00023277"/>
    </source>
</evidence>
<sequence length="521" mass="60226">MKAFEHIETLIQYGIVHELIQEIDCFVVRNELWKLLGIETDLDKIGIVTQEDTVTSFDDPFEIYKLLDLITEDAKELGRSLEFLYEIECFQAEIMSKLMPRMSEVNRLFYEKHKVSPVEASKFFYALSNASTYIRMDRVSKNVTWKTPSPYGVLDITINLSKPEKDPKEIALQKNVAASDYPKCLLCVENAGYQGTVNHPARQNHRLVEMNLDGETWYFQYSPYVYYNEHAIVLCHEHRNMKIDRHTFIRLCDFVDLMPHYFIGSNADLHTVGGSILSHDHYQAGCYEMPMMRAKTVHMFSPKGYPTVTVEVLEWPLSVLKVCSKSRDELIALSDHILRSWIDYSDENVDLIAYTDERHNTITPILRQKDGQYEMYLALRNNRKTSAHPEGLFHPHRVHHHIKRENIGLIEVMGLAVLPSRLIHEMDEIINLTIEAGNLDLKICSAHPEIEKHAAWLAQLKPEIDGLVTERNQNVHERRLAISNYLKDQIGQKFALVLMDAGVYKDNFEGVLTFLKEGCAL</sequence>
<keyword evidence="7 10" id="KW-0548">Nucleotidyltransferase</keyword>
<evidence type="ECO:0000256" key="4">
    <source>
        <dbReference type="ARBA" id="ARBA00008706"/>
    </source>
</evidence>
<accession>A0ABR9ZVX8</accession>
<evidence type="ECO:0000313" key="13">
    <source>
        <dbReference type="EMBL" id="MBF4694614.1"/>
    </source>
</evidence>
<evidence type="ECO:0000256" key="3">
    <source>
        <dbReference type="ARBA" id="ARBA00004947"/>
    </source>
</evidence>
<keyword evidence="9 10" id="KW-0119">Carbohydrate metabolism</keyword>
<gene>
    <name evidence="10" type="primary">galT</name>
    <name evidence="13" type="ORF">ISU02_15995</name>
</gene>
<evidence type="ECO:0000256" key="6">
    <source>
        <dbReference type="ARBA" id="ARBA00022679"/>
    </source>
</evidence>
<feature type="domain" description="Galactose-1-phosphate uridyl transferase N-terminal" evidence="11">
    <location>
        <begin position="93"/>
        <end position="239"/>
    </location>
</feature>
<evidence type="ECO:0000256" key="10">
    <source>
        <dbReference type="HAMAP-Rule" id="MF_00571"/>
    </source>
</evidence>
<comment type="subcellular location">
    <subcellularLocation>
        <location evidence="2 10">Cytoplasm</location>
    </subcellularLocation>
</comment>
<evidence type="ECO:0000313" key="14">
    <source>
        <dbReference type="Proteomes" id="UP000614200"/>
    </source>
</evidence>
<dbReference type="NCBIfam" id="NF003629">
    <property type="entry name" value="PRK05270.1-2"/>
    <property type="match status" value="1"/>
</dbReference>
<evidence type="ECO:0000256" key="5">
    <source>
        <dbReference type="ARBA" id="ARBA00022490"/>
    </source>
</evidence>
<comment type="pathway">
    <text evidence="3 10">Carbohydrate metabolism; galactose metabolism.</text>
</comment>
<dbReference type="HAMAP" id="MF_00571">
    <property type="entry name" value="GalP_UDP_trans"/>
    <property type="match status" value="1"/>
</dbReference>
<protein>
    <recommendedName>
        <fullName evidence="10">Galactose-1-phosphate uridylyltransferase</fullName>
        <shortName evidence="10">Gal-1-P uridylyltransferase</shortName>
        <ecNumber evidence="10">2.7.7.12</ecNumber>
    </recommendedName>
    <alternativeName>
        <fullName evidence="10">UDP-glucose--hexose-1-phosphate uridylyltransferase</fullName>
    </alternativeName>
</protein>
<feature type="domain" description="Galactose-1-phosphate uridyl transferase C-terminal" evidence="12">
    <location>
        <begin position="256"/>
        <end position="430"/>
    </location>
</feature>
<keyword evidence="8 10" id="KW-0299">Galactose metabolism</keyword>
<evidence type="ECO:0000256" key="8">
    <source>
        <dbReference type="ARBA" id="ARBA00023144"/>
    </source>
</evidence>
<dbReference type="InterPro" id="IPR000766">
    <property type="entry name" value="GalP_uridyl_Trfase_II"/>
</dbReference>
<dbReference type="InterPro" id="IPR005850">
    <property type="entry name" value="GalP_Utransf_C"/>
</dbReference>
<dbReference type="PANTHER" id="PTHR39191:SF1">
    <property type="entry name" value="DUF4922 DOMAIN-CONTAINING PROTEIN"/>
    <property type="match status" value="1"/>
</dbReference>
<comment type="similarity">
    <text evidence="4 10">Belongs to the galactose-1-phosphate uridylyltransferase type 2 family.</text>
</comment>
<evidence type="ECO:0000256" key="2">
    <source>
        <dbReference type="ARBA" id="ARBA00004496"/>
    </source>
</evidence>
<organism evidence="13 14">
    <name type="scientific">Fusibacter ferrireducens</name>
    <dbReference type="NCBI Taxonomy" id="2785058"/>
    <lineage>
        <taxon>Bacteria</taxon>
        <taxon>Bacillati</taxon>
        <taxon>Bacillota</taxon>
        <taxon>Clostridia</taxon>
        <taxon>Eubacteriales</taxon>
        <taxon>Eubacteriales Family XII. Incertae Sedis</taxon>
        <taxon>Fusibacter</taxon>
    </lineage>
</organism>
<dbReference type="GO" id="GO:0016779">
    <property type="term" value="F:nucleotidyltransferase activity"/>
    <property type="evidence" value="ECO:0007669"/>
    <property type="project" value="UniProtKB-KW"/>
</dbReference>
<dbReference type="Proteomes" id="UP000614200">
    <property type="component" value="Unassembled WGS sequence"/>
</dbReference>
<dbReference type="Pfam" id="PF01087">
    <property type="entry name" value="GalP_UDP_transf"/>
    <property type="match status" value="1"/>
</dbReference>
<keyword evidence="6 10" id="KW-0808">Transferase</keyword>
<comment type="catalytic activity">
    <reaction evidence="1 10">
        <text>alpha-D-galactose 1-phosphate + UDP-alpha-D-glucose = alpha-D-glucose 1-phosphate + UDP-alpha-D-galactose</text>
        <dbReference type="Rhea" id="RHEA:13989"/>
        <dbReference type="ChEBI" id="CHEBI:58336"/>
        <dbReference type="ChEBI" id="CHEBI:58601"/>
        <dbReference type="ChEBI" id="CHEBI:58885"/>
        <dbReference type="ChEBI" id="CHEBI:66914"/>
        <dbReference type="EC" id="2.7.7.12"/>
    </reaction>
</comment>
<dbReference type="Pfam" id="PF02744">
    <property type="entry name" value="GalP_UDP_tr_C"/>
    <property type="match status" value="1"/>
</dbReference>
<dbReference type="InterPro" id="IPR005849">
    <property type="entry name" value="GalP_Utransf_N"/>
</dbReference>
<keyword evidence="5 10" id="KW-0963">Cytoplasm</keyword>
<dbReference type="EC" id="2.7.7.12" evidence="10"/>
<evidence type="ECO:0000259" key="12">
    <source>
        <dbReference type="Pfam" id="PF02744"/>
    </source>
</evidence>
<dbReference type="PANTHER" id="PTHR39191">
    <property type="entry name" value="GALACTOSE-1-PHOSPHATE URIDYLYLTRANSFERASE"/>
    <property type="match status" value="1"/>
</dbReference>
<proteinExistence type="inferred from homology"/>
<comment type="caution">
    <text evidence="13">The sequence shown here is derived from an EMBL/GenBank/DDBJ whole genome shotgun (WGS) entry which is preliminary data.</text>
</comment>
<evidence type="ECO:0000256" key="1">
    <source>
        <dbReference type="ARBA" id="ARBA00001107"/>
    </source>
</evidence>
<dbReference type="EMBL" id="JADKNH010000010">
    <property type="protein sequence ID" value="MBF4694614.1"/>
    <property type="molecule type" value="Genomic_DNA"/>
</dbReference>
<reference evidence="13 14" key="1">
    <citation type="submission" date="2020-11" db="EMBL/GenBank/DDBJ databases">
        <title>Fusibacter basophilias sp. nov.</title>
        <authorList>
            <person name="Qiu D."/>
        </authorList>
    </citation>
    <scope>NUCLEOTIDE SEQUENCE [LARGE SCALE GENOMIC DNA]</scope>
    <source>
        <strain evidence="13 14">Q10-2</strain>
    </source>
</reference>
<keyword evidence="14" id="KW-1185">Reference proteome</keyword>